<keyword evidence="6" id="KW-1185">Reference proteome</keyword>
<evidence type="ECO:0000256" key="2">
    <source>
        <dbReference type="PROSITE-ProRule" id="PRU00703"/>
    </source>
</evidence>
<dbReference type="Proteomes" id="UP000241444">
    <property type="component" value="Unassembled WGS sequence"/>
</dbReference>
<protein>
    <submittedName>
        <fullName evidence="5">Signal transduction protein</fullName>
    </submittedName>
</protein>
<name>A0A2P7B5I6_9HYPH</name>
<dbReference type="Pfam" id="PF03445">
    <property type="entry name" value="DUF294"/>
    <property type="match status" value="1"/>
</dbReference>
<evidence type="ECO:0000256" key="3">
    <source>
        <dbReference type="SAM" id="MobiDB-lite"/>
    </source>
</evidence>
<feature type="domain" description="CBS" evidence="4">
    <location>
        <begin position="115"/>
        <end position="173"/>
    </location>
</feature>
<dbReference type="InterPro" id="IPR046342">
    <property type="entry name" value="CBS_dom_sf"/>
</dbReference>
<dbReference type="InterPro" id="IPR051257">
    <property type="entry name" value="Diverse_CBS-Domain"/>
</dbReference>
<dbReference type="InterPro" id="IPR000644">
    <property type="entry name" value="CBS_dom"/>
</dbReference>
<dbReference type="PROSITE" id="PS51371">
    <property type="entry name" value="CBS"/>
    <property type="match status" value="1"/>
</dbReference>
<dbReference type="SMART" id="SM00116">
    <property type="entry name" value="CBS"/>
    <property type="match status" value="2"/>
</dbReference>
<gene>
    <name evidence="5" type="ORF">CU102_26720</name>
</gene>
<evidence type="ECO:0000259" key="4">
    <source>
        <dbReference type="PROSITE" id="PS51371"/>
    </source>
</evidence>
<dbReference type="PANTHER" id="PTHR43080">
    <property type="entry name" value="CBS DOMAIN-CONTAINING PROTEIN CBSX3, MITOCHONDRIAL"/>
    <property type="match status" value="1"/>
</dbReference>
<dbReference type="AlphaFoldDB" id="A0A2P7B5I6"/>
<dbReference type="PANTHER" id="PTHR43080:SF2">
    <property type="entry name" value="CBS DOMAIN-CONTAINING PROTEIN"/>
    <property type="match status" value="1"/>
</dbReference>
<dbReference type="Gene3D" id="3.10.580.10">
    <property type="entry name" value="CBS-domain"/>
    <property type="match status" value="1"/>
</dbReference>
<dbReference type="OrthoDB" id="9808528at2"/>
<accession>A0A2P7B5I6</accession>
<keyword evidence="1 2" id="KW-0129">CBS domain</keyword>
<dbReference type="InterPro" id="IPR005105">
    <property type="entry name" value="GlnD_Uridyltrans_N"/>
</dbReference>
<proteinExistence type="predicted"/>
<dbReference type="InterPro" id="IPR018821">
    <property type="entry name" value="DUF294_put_nucleoTrafse_sb-bd"/>
</dbReference>
<reference evidence="6" key="1">
    <citation type="submission" date="2017-11" db="EMBL/GenBank/DDBJ databases">
        <authorList>
            <person name="Kuznetsova I."/>
            <person name="Sazanova A."/>
            <person name="Chirak E."/>
            <person name="Safronova V."/>
            <person name="Willems A."/>
        </authorList>
    </citation>
    <scope>NUCLEOTIDE SEQUENCE [LARGE SCALE GENOMIC DNA]</scope>
    <source>
        <strain evidence="6">STM 196</strain>
    </source>
</reference>
<dbReference type="Pfam" id="PF10335">
    <property type="entry name" value="DUF294_C"/>
    <property type="match status" value="1"/>
</dbReference>
<sequence length="505" mass="55612">MRQPGPTVTEAQEVAGVAPHEVGSSESGWAEPTSRERREFVSLMASRVGDAHVRKPFFVEGDMDIVTLCRELSRRGLSDALVRDGERLGIFTTTNLREALLRPEPPAKLAVREVATFEPWSVSVDDELYDAMILMLRHRIHRVVVRQGDAVVGVLSQLDLMAFVASHSHLIALQAAQATNLGELKAAARQINSLIKVLHEDGVRVEVITGLVGELNRQVFLRLWELLAPEPLRVNSCLIVMGSEGRGEQIIKTDQDNALLLRDGFVFEGLEAVTEAFTAALIDFGYPPCPGGIMLSRPLWRQPLSAFRDSLRQWIHGADLQGPLNLAIFLDAAAVAGDAALLEEALDHVDHLLSDSDAFYARFASAVDQFGGDGSWWWRLPGLRGRAAAEIDLKKLGIFPLVHGVRALALQYRVRALGTAARLRALVAAGRIDEALARDLIDAIHFLIGLKLASNLRQMAGGRTPDNGIRLAELGTLERQALKDSLAIVRRFKQWLGRRYQLDSL</sequence>
<dbReference type="EMBL" id="PGGO01000035">
    <property type="protein sequence ID" value="PSH61713.1"/>
    <property type="molecule type" value="Genomic_DNA"/>
</dbReference>
<dbReference type="Pfam" id="PF00571">
    <property type="entry name" value="CBS"/>
    <property type="match status" value="1"/>
</dbReference>
<comment type="caution">
    <text evidence="5">The sequence shown here is derived from an EMBL/GenBank/DDBJ whole genome shotgun (WGS) entry which is preliminary data.</text>
</comment>
<evidence type="ECO:0000313" key="6">
    <source>
        <dbReference type="Proteomes" id="UP000241444"/>
    </source>
</evidence>
<dbReference type="GO" id="GO:0008773">
    <property type="term" value="F:[protein-PII] uridylyltransferase activity"/>
    <property type="evidence" value="ECO:0007669"/>
    <property type="project" value="InterPro"/>
</dbReference>
<dbReference type="CDD" id="cd04589">
    <property type="entry name" value="CBS_pair_CAP-ED_NT_Pol-beta-like_DUF294_assoc"/>
    <property type="match status" value="1"/>
</dbReference>
<dbReference type="SUPFAM" id="SSF54631">
    <property type="entry name" value="CBS-domain pair"/>
    <property type="match status" value="1"/>
</dbReference>
<organism evidence="5 6">
    <name type="scientific">Phyllobacterium brassicacearum</name>
    <dbReference type="NCBI Taxonomy" id="314235"/>
    <lineage>
        <taxon>Bacteria</taxon>
        <taxon>Pseudomonadati</taxon>
        <taxon>Pseudomonadota</taxon>
        <taxon>Alphaproteobacteria</taxon>
        <taxon>Hyphomicrobiales</taxon>
        <taxon>Phyllobacteriaceae</taxon>
        <taxon>Phyllobacterium</taxon>
    </lineage>
</organism>
<feature type="region of interest" description="Disordered" evidence="3">
    <location>
        <begin position="1"/>
        <end position="33"/>
    </location>
</feature>
<dbReference type="CDD" id="cd05401">
    <property type="entry name" value="NT_GlnE_GlnD_like"/>
    <property type="match status" value="1"/>
</dbReference>
<evidence type="ECO:0000313" key="5">
    <source>
        <dbReference type="EMBL" id="PSH61713.1"/>
    </source>
</evidence>
<evidence type="ECO:0000256" key="1">
    <source>
        <dbReference type="ARBA" id="ARBA00023122"/>
    </source>
</evidence>